<reference evidence="1" key="1">
    <citation type="submission" date="2018-05" db="EMBL/GenBank/DDBJ databases">
        <authorList>
            <person name="Lanie J.A."/>
            <person name="Ng W.-L."/>
            <person name="Kazmierczak K.M."/>
            <person name="Andrzejewski T.M."/>
            <person name="Davidsen T.M."/>
            <person name="Wayne K.J."/>
            <person name="Tettelin H."/>
            <person name="Glass J.I."/>
            <person name="Rusch D."/>
            <person name="Podicherti R."/>
            <person name="Tsui H.-C.T."/>
            <person name="Winkler M.E."/>
        </authorList>
    </citation>
    <scope>NUCLEOTIDE SEQUENCE</scope>
</reference>
<dbReference type="EMBL" id="UINC01016200">
    <property type="protein sequence ID" value="SVA67635.1"/>
    <property type="molecule type" value="Genomic_DNA"/>
</dbReference>
<name>A0A381XSE7_9ZZZZ</name>
<protein>
    <submittedName>
        <fullName evidence="1">Uncharacterized protein</fullName>
    </submittedName>
</protein>
<organism evidence="1">
    <name type="scientific">marine metagenome</name>
    <dbReference type="NCBI Taxonomy" id="408172"/>
    <lineage>
        <taxon>unclassified sequences</taxon>
        <taxon>metagenomes</taxon>
        <taxon>ecological metagenomes</taxon>
    </lineage>
</organism>
<proteinExistence type="predicted"/>
<accession>A0A381XSE7</accession>
<dbReference type="AlphaFoldDB" id="A0A381XSE7"/>
<evidence type="ECO:0000313" key="1">
    <source>
        <dbReference type="EMBL" id="SVA67635.1"/>
    </source>
</evidence>
<sequence length="32" mass="3727">MVIQLTELHFGKVVTIHLVNREVQQNVHLFLA</sequence>
<gene>
    <name evidence="1" type="ORF">METZ01_LOCUS120489</name>
</gene>